<evidence type="ECO:0000313" key="2">
    <source>
        <dbReference type="Proteomes" id="UP001060085"/>
    </source>
</evidence>
<protein>
    <submittedName>
        <fullName evidence="1">Uncharacterized protein</fullName>
    </submittedName>
</protein>
<proteinExistence type="predicted"/>
<dbReference type="Proteomes" id="UP001060085">
    <property type="component" value="Linkage Group LG07"/>
</dbReference>
<dbReference type="EMBL" id="CM044707">
    <property type="protein sequence ID" value="KAI5653117.1"/>
    <property type="molecule type" value="Genomic_DNA"/>
</dbReference>
<sequence length="173" mass="20029">MKENSIVQKVVFHWIEEEEMEGDKNESSSLEVTRGCNIRVLDGECNEEDFNEDVDEYELCIEKEGRNYPIERDNSIKGDENGTKRRVYKQRDGVRRRYVDTGEGCNSGVGVEDILCTDDLSVDDVMKITFDSVEDADAFYMMYGKCVGFSVRKGDLMIDKKGITMYRKWHCNK</sequence>
<organism evidence="1 2">
    <name type="scientific">Catharanthus roseus</name>
    <name type="common">Madagascar periwinkle</name>
    <name type="synonym">Vinca rosea</name>
    <dbReference type="NCBI Taxonomy" id="4058"/>
    <lineage>
        <taxon>Eukaryota</taxon>
        <taxon>Viridiplantae</taxon>
        <taxon>Streptophyta</taxon>
        <taxon>Embryophyta</taxon>
        <taxon>Tracheophyta</taxon>
        <taxon>Spermatophyta</taxon>
        <taxon>Magnoliopsida</taxon>
        <taxon>eudicotyledons</taxon>
        <taxon>Gunneridae</taxon>
        <taxon>Pentapetalae</taxon>
        <taxon>asterids</taxon>
        <taxon>lamiids</taxon>
        <taxon>Gentianales</taxon>
        <taxon>Apocynaceae</taxon>
        <taxon>Rauvolfioideae</taxon>
        <taxon>Vinceae</taxon>
        <taxon>Catharanthinae</taxon>
        <taxon>Catharanthus</taxon>
    </lineage>
</organism>
<keyword evidence="2" id="KW-1185">Reference proteome</keyword>
<name>A0ACB9ZZG7_CATRO</name>
<comment type="caution">
    <text evidence="1">The sequence shown here is derived from an EMBL/GenBank/DDBJ whole genome shotgun (WGS) entry which is preliminary data.</text>
</comment>
<accession>A0ACB9ZZG7</accession>
<gene>
    <name evidence="1" type="ORF">M9H77_30304</name>
</gene>
<reference evidence="2" key="1">
    <citation type="journal article" date="2023" name="Nat. Plants">
        <title>Single-cell RNA sequencing provides a high-resolution roadmap for understanding the multicellular compartmentation of specialized metabolism.</title>
        <authorList>
            <person name="Sun S."/>
            <person name="Shen X."/>
            <person name="Li Y."/>
            <person name="Li Y."/>
            <person name="Wang S."/>
            <person name="Li R."/>
            <person name="Zhang H."/>
            <person name="Shen G."/>
            <person name="Guo B."/>
            <person name="Wei J."/>
            <person name="Xu J."/>
            <person name="St-Pierre B."/>
            <person name="Chen S."/>
            <person name="Sun C."/>
        </authorList>
    </citation>
    <scope>NUCLEOTIDE SEQUENCE [LARGE SCALE GENOMIC DNA]</scope>
</reference>
<evidence type="ECO:0000313" key="1">
    <source>
        <dbReference type="EMBL" id="KAI5653117.1"/>
    </source>
</evidence>